<proteinExistence type="predicted"/>
<dbReference type="AlphaFoldDB" id="A0A0F9HP55"/>
<evidence type="ECO:0000256" key="1">
    <source>
        <dbReference type="SAM" id="Phobius"/>
    </source>
</evidence>
<evidence type="ECO:0000313" key="2">
    <source>
        <dbReference type="EMBL" id="KKM17061.1"/>
    </source>
</evidence>
<feature type="transmembrane region" description="Helical" evidence="1">
    <location>
        <begin position="12"/>
        <end position="39"/>
    </location>
</feature>
<name>A0A0F9HP55_9ZZZZ</name>
<accession>A0A0F9HP55</accession>
<dbReference type="EMBL" id="LAZR01014533">
    <property type="protein sequence ID" value="KKM17061.1"/>
    <property type="molecule type" value="Genomic_DNA"/>
</dbReference>
<gene>
    <name evidence="2" type="ORF">LCGC14_1679530</name>
</gene>
<reference evidence="2" key="1">
    <citation type="journal article" date="2015" name="Nature">
        <title>Complex archaea that bridge the gap between prokaryotes and eukaryotes.</title>
        <authorList>
            <person name="Spang A."/>
            <person name="Saw J.H."/>
            <person name="Jorgensen S.L."/>
            <person name="Zaremba-Niedzwiedzka K."/>
            <person name="Martijn J."/>
            <person name="Lind A.E."/>
            <person name="van Eijk R."/>
            <person name="Schleper C."/>
            <person name="Guy L."/>
            <person name="Ettema T.J."/>
        </authorList>
    </citation>
    <scope>NUCLEOTIDE SEQUENCE</scope>
</reference>
<organism evidence="2">
    <name type="scientific">marine sediment metagenome</name>
    <dbReference type="NCBI Taxonomy" id="412755"/>
    <lineage>
        <taxon>unclassified sequences</taxon>
        <taxon>metagenomes</taxon>
        <taxon>ecological metagenomes</taxon>
    </lineage>
</organism>
<keyword evidence="1" id="KW-0472">Membrane</keyword>
<protein>
    <submittedName>
        <fullName evidence="2">Uncharacterized protein</fullName>
    </submittedName>
</protein>
<keyword evidence="1" id="KW-0812">Transmembrane</keyword>
<sequence length="54" mass="6240">MSMRIIRYGRPVLIGFFISLMFYNISDLGKSIFIGILFWCVLETASRLNDHLGL</sequence>
<keyword evidence="1" id="KW-1133">Transmembrane helix</keyword>
<comment type="caution">
    <text evidence="2">The sequence shown here is derived from an EMBL/GenBank/DDBJ whole genome shotgun (WGS) entry which is preliminary data.</text>
</comment>